<gene>
    <name evidence="2" type="ORF">ACFOY2_44370</name>
</gene>
<organism evidence="2 3">
    <name type="scientific">Nonomuraea purpurea</name>
    <dbReference type="NCBI Taxonomy" id="1849276"/>
    <lineage>
        <taxon>Bacteria</taxon>
        <taxon>Bacillati</taxon>
        <taxon>Actinomycetota</taxon>
        <taxon>Actinomycetes</taxon>
        <taxon>Streptosporangiales</taxon>
        <taxon>Streptosporangiaceae</taxon>
        <taxon>Nonomuraea</taxon>
    </lineage>
</organism>
<comment type="caution">
    <text evidence="2">The sequence shown here is derived from an EMBL/GenBank/DDBJ whole genome shotgun (WGS) entry which is preliminary data.</text>
</comment>
<feature type="transmembrane region" description="Helical" evidence="1">
    <location>
        <begin position="299"/>
        <end position="318"/>
    </location>
</feature>
<sequence length="363" mass="37052">MSNLRGIALAVGVALVVAPGLSVLLAMIGRPEPAGVLTGLAAGFLLREKPSMAALATLYGSASAVMIGVLFAEGLLDESDFADVMAGWPGWVLGAVLAYLVAARGLPQGKTGETKPAVLPIGVAALIAAVLSCGQIVAGKAFGMTDWVDYHAYDGPGWYRDLTSATWYPAASIVLASLIASRMPDGSERFVVLPLAAWFGCAVTAGPVQYVQALGVDGKPAVVALLASLAGGFIGAAAAAAALRHGGTALGLVLFILEYTVGQVGEVRTFDLLWSLAGPAILIAVVAAWTAWRDASLGSGVVAGVAGPLLAWSVYLMIGSRNYDHSTQSWPYGLALLTVLMAPIVALTTGGLARLGRAIRTPT</sequence>
<feature type="transmembrane region" description="Helical" evidence="1">
    <location>
        <begin position="6"/>
        <end position="28"/>
    </location>
</feature>
<feature type="transmembrane region" description="Helical" evidence="1">
    <location>
        <begin position="330"/>
        <end position="353"/>
    </location>
</feature>
<dbReference type="RefSeq" id="WP_379534176.1">
    <property type="nucleotide sequence ID" value="NZ_JBHSBI010000034.1"/>
</dbReference>
<name>A0ABV8GMU2_9ACTN</name>
<feature type="transmembrane region" description="Helical" evidence="1">
    <location>
        <begin position="158"/>
        <end position="178"/>
    </location>
</feature>
<keyword evidence="3" id="KW-1185">Reference proteome</keyword>
<feature type="transmembrane region" description="Helical" evidence="1">
    <location>
        <begin position="88"/>
        <end position="106"/>
    </location>
</feature>
<feature type="transmembrane region" description="Helical" evidence="1">
    <location>
        <begin position="249"/>
        <end position="266"/>
    </location>
</feature>
<feature type="transmembrane region" description="Helical" evidence="1">
    <location>
        <begin position="222"/>
        <end position="242"/>
    </location>
</feature>
<feature type="transmembrane region" description="Helical" evidence="1">
    <location>
        <begin position="190"/>
        <end position="210"/>
    </location>
</feature>
<dbReference type="Proteomes" id="UP001595851">
    <property type="component" value="Unassembled WGS sequence"/>
</dbReference>
<keyword evidence="1" id="KW-1133">Transmembrane helix</keyword>
<evidence type="ECO:0000313" key="3">
    <source>
        <dbReference type="Proteomes" id="UP001595851"/>
    </source>
</evidence>
<evidence type="ECO:0000256" key="1">
    <source>
        <dbReference type="SAM" id="Phobius"/>
    </source>
</evidence>
<evidence type="ECO:0000313" key="2">
    <source>
        <dbReference type="EMBL" id="MFC4014325.1"/>
    </source>
</evidence>
<keyword evidence="1" id="KW-0472">Membrane</keyword>
<protein>
    <submittedName>
        <fullName evidence="2">Uncharacterized protein</fullName>
    </submittedName>
</protein>
<feature type="transmembrane region" description="Helical" evidence="1">
    <location>
        <begin position="118"/>
        <end position="138"/>
    </location>
</feature>
<dbReference type="EMBL" id="JBHSBI010000034">
    <property type="protein sequence ID" value="MFC4014325.1"/>
    <property type="molecule type" value="Genomic_DNA"/>
</dbReference>
<accession>A0ABV8GMU2</accession>
<feature type="transmembrane region" description="Helical" evidence="1">
    <location>
        <begin position="272"/>
        <end position="292"/>
    </location>
</feature>
<keyword evidence="1" id="KW-0812">Transmembrane</keyword>
<reference evidence="3" key="1">
    <citation type="journal article" date="2019" name="Int. J. Syst. Evol. Microbiol.">
        <title>The Global Catalogue of Microorganisms (GCM) 10K type strain sequencing project: providing services to taxonomists for standard genome sequencing and annotation.</title>
        <authorList>
            <consortium name="The Broad Institute Genomics Platform"/>
            <consortium name="The Broad Institute Genome Sequencing Center for Infectious Disease"/>
            <person name="Wu L."/>
            <person name="Ma J."/>
        </authorList>
    </citation>
    <scope>NUCLEOTIDE SEQUENCE [LARGE SCALE GENOMIC DNA]</scope>
    <source>
        <strain evidence="3">TBRC 1276</strain>
    </source>
</reference>
<proteinExistence type="predicted"/>